<dbReference type="EMBL" id="JBGBPQ010000020">
    <property type="protein sequence ID" value="KAL1503966.1"/>
    <property type="molecule type" value="Genomic_DNA"/>
</dbReference>
<comment type="caution">
    <text evidence="1">The sequence shown here is derived from an EMBL/GenBank/DDBJ whole genome shotgun (WGS) entry which is preliminary data.</text>
</comment>
<gene>
    <name evidence="1" type="ORF">AB1Y20_010383</name>
</gene>
<accession>A0AB34IRC9</accession>
<keyword evidence="2" id="KW-1185">Reference proteome</keyword>
<dbReference type="AlphaFoldDB" id="A0AB34IRC9"/>
<reference evidence="1 2" key="1">
    <citation type="journal article" date="2024" name="Science">
        <title>Giant polyketide synthase enzymes in the biosynthesis of giant marine polyether toxins.</title>
        <authorList>
            <person name="Fallon T.R."/>
            <person name="Shende V.V."/>
            <person name="Wierzbicki I.H."/>
            <person name="Pendleton A.L."/>
            <person name="Watervoot N.F."/>
            <person name="Auber R.P."/>
            <person name="Gonzalez D.J."/>
            <person name="Wisecaver J.H."/>
            <person name="Moore B.S."/>
        </authorList>
    </citation>
    <scope>NUCLEOTIDE SEQUENCE [LARGE SCALE GENOMIC DNA]</scope>
    <source>
        <strain evidence="1 2">12B1</strain>
    </source>
</reference>
<sequence>MEELRLHLRWQREQLRLWRRGAPPPRFLVLRPGDKYTVCSSPPGHDDLRAHCYRHRGAVPAAPPAHWDESILSSRPRLTRPIPGLGNIALSLVSAAVAAVVSRRVLLVEKAAGLAAALGPPLDELLLETSGWAEAVAEAQRRGLALDGFAAHDDISAMEGLCADDLRLRPTARVWRIFSNQYFLPLLLLNPHHARQVERMALAAAGGKRAARRADASAAGGQVRLWGPALRTLLRPSEAVQRSLSAFLDEQTAGQPMVSMHVRAQLTGDANKLAAAAACARSRLRANNASLLFLATMHEQTRHALAAALPEVKVLWFGRAIGAQGSSRRATISAVSDLWLMGAAKEVMVTPGSTFGYVAHAISGGRATLYGGTHTSHDLIGATSDNDCREVPTSEAAFHFLKHARSRFESCRAGHRNASMRTTDLYRLSSVIH</sequence>
<protein>
    <recommendedName>
        <fullName evidence="3">O-fucosyltransferase family protein</fullName>
    </recommendedName>
</protein>
<evidence type="ECO:0000313" key="1">
    <source>
        <dbReference type="EMBL" id="KAL1503966.1"/>
    </source>
</evidence>
<name>A0AB34IRC9_PRYPA</name>
<evidence type="ECO:0000313" key="2">
    <source>
        <dbReference type="Proteomes" id="UP001515480"/>
    </source>
</evidence>
<proteinExistence type="predicted"/>
<dbReference type="Proteomes" id="UP001515480">
    <property type="component" value="Unassembled WGS sequence"/>
</dbReference>
<organism evidence="1 2">
    <name type="scientific">Prymnesium parvum</name>
    <name type="common">Toxic golden alga</name>
    <dbReference type="NCBI Taxonomy" id="97485"/>
    <lineage>
        <taxon>Eukaryota</taxon>
        <taxon>Haptista</taxon>
        <taxon>Haptophyta</taxon>
        <taxon>Prymnesiophyceae</taxon>
        <taxon>Prymnesiales</taxon>
        <taxon>Prymnesiaceae</taxon>
        <taxon>Prymnesium</taxon>
    </lineage>
</organism>
<evidence type="ECO:0008006" key="3">
    <source>
        <dbReference type="Google" id="ProtNLM"/>
    </source>
</evidence>
<dbReference type="Gene3D" id="3.40.50.11350">
    <property type="match status" value="1"/>
</dbReference>